<reference evidence="1 2" key="1">
    <citation type="journal article" date="2019" name="Sci. Rep.">
        <title>Nanopore sequencing improves the draft genome of the human pathogenic amoeba Naegleria fowleri.</title>
        <authorList>
            <person name="Liechti N."/>
            <person name="Schurch N."/>
            <person name="Bruggmann R."/>
            <person name="Wittwer M."/>
        </authorList>
    </citation>
    <scope>NUCLEOTIDE SEQUENCE [LARGE SCALE GENOMIC DNA]</scope>
    <source>
        <strain evidence="1 2">ATCC 30894</strain>
    </source>
</reference>
<evidence type="ECO:0000313" key="1">
    <source>
        <dbReference type="EMBL" id="KAF0974747.1"/>
    </source>
</evidence>
<proteinExistence type="predicted"/>
<comment type="caution">
    <text evidence="1">The sequence shown here is derived from an EMBL/GenBank/DDBJ whole genome shotgun (WGS) entry which is preliminary data.</text>
</comment>
<gene>
    <name evidence="1" type="ORF">FDP41_006221</name>
</gene>
<dbReference type="OrthoDB" id="10441215at2759"/>
<dbReference type="VEuPathDB" id="AmoebaDB:FDP41_006221"/>
<accession>A0A6A5BCD2</accession>
<protein>
    <submittedName>
        <fullName evidence="1">Uncharacterized protein</fullName>
    </submittedName>
</protein>
<evidence type="ECO:0000313" key="2">
    <source>
        <dbReference type="Proteomes" id="UP000444721"/>
    </source>
</evidence>
<sequence length="161" mass="18977">MIRRSSSSHLPHDSPLSVVRLFRTGLKNLLNVHHDHHHQYYYLYSSSLNLKQNSKMMIVTDFSNQNHHQRNVSFISPGMLDEYGEEEKDRAPLDAREIISRIKTCRQLEEHHDGITLFKDPLNHLIYGTTNGPHRKKFQHRWNSTSMTRMKRRTAQPSASY</sequence>
<organism evidence="1 2">
    <name type="scientific">Naegleria fowleri</name>
    <name type="common">Brain eating amoeba</name>
    <dbReference type="NCBI Taxonomy" id="5763"/>
    <lineage>
        <taxon>Eukaryota</taxon>
        <taxon>Discoba</taxon>
        <taxon>Heterolobosea</taxon>
        <taxon>Tetramitia</taxon>
        <taxon>Eutetramitia</taxon>
        <taxon>Vahlkampfiidae</taxon>
        <taxon>Naegleria</taxon>
    </lineage>
</organism>
<dbReference type="RefSeq" id="XP_044559460.1">
    <property type="nucleotide sequence ID" value="XM_044709833.1"/>
</dbReference>
<dbReference type="EMBL" id="VFQX01000051">
    <property type="protein sequence ID" value="KAF0974747.1"/>
    <property type="molecule type" value="Genomic_DNA"/>
</dbReference>
<dbReference type="Proteomes" id="UP000444721">
    <property type="component" value="Unassembled WGS sequence"/>
</dbReference>
<keyword evidence="2" id="KW-1185">Reference proteome</keyword>
<dbReference type="GeneID" id="68113439"/>
<name>A0A6A5BCD2_NAEFO</name>
<dbReference type="AlphaFoldDB" id="A0A6A5BCD2"/>
<dbReference type="VEuPathDB" id="AmoebaDB:NF0021080"/>